<protein>
    <submittedName>
        <fullName evidence="1">Uncharacterized protein</fullName>
    </submittedName>
</protein>
<keyword evidence="2" id="KW-1185">Reference proteome</keyword>
<gene>
    <name evidence="1" type="ORF">Pph01_27490</name>
</gene>
<sequence>MLIPSIVFWAPPRSAAASDLRFLSSFGEYGEVSGIITLLANGCPGRLSLTDATSPDSPEWITPSCADGRLRHRVDTRKISDGVPYAMNMYDEEGRYAGQVRFTPHNPPVRKVKYLSKGVYVSGGWSDSRLAGAYSYIEEDGYVPNWVQGIAVVLAWRQLQPTGPQDLDVSRIQQALDYVAGHAAPGRLSPLRVIVVIELGETSTPVWYVRDSPDGFGERVVRYQDADGKAFGFTPWDTLAGDMFDNATARVAARFDEVPGFGGIYLGGAGTPRYPEMWYPRFTGYAGRYAGDRDADGYLGAPDFDWRTPCPELAPDPLRQAAAWRDTYTLMSSQFPRTPLIGMLDVTRESDDYASLGRTTKAIEAIFSSGDIADDSKLAIGVTNMSPHTFDQQDVSFSRQDWAKYPVIDSYVDSHPGVFRFNEVDPMKFSNLSGSQDPAPYMPAGRVAPAVAGRENGRDYRRWLETVVGYCGDAREPNDGRNPFMVSCDAVLVHRSNLDPGFGVHEWVFDTCTLREASWLTWGVGEPDDRCADPRPALAPWR</sequence>
<organism evidence="1 2">
    <name type="scientific">Planotetraspora phitsanulokensis</name>
    <dbReference type="NCBI Taxonomy" id="575192"/>
    <lineage>
        <taxon>Bacteria</taxon>
        <taxon>Bacillati</taxon>
        <taxon>Actinomycetota</taxon>
        <taxon>Actinomycetes</taxon>
        <taxon>Streptosporangiales</taxon>
        <taxon>Streptosporangiaceae</taxon>
        <taxon>Planotetraspora</taxon>
    </lineage>
</organism>
<evidence type="ECO:0000313" key="2">
    <source>
        <dbReference type="Proteomes" id="UP000622547"/>
    </source>
</evidence>
<accession>A0A8J3XEZ6</accession>
<dbReference type="AlphaFoldDB" id="A0A8J3XEZ6"/>
<dbReference type="Proteomes" id="UP000622547">
    <property type="component" value="Unassembled WGS sequence"/>
</dbReference>
<comment type="caution">
    <text evidence="1">The sequence shown here is derived from an EMBL/GenBank/DDBJ whole genome shotgun (WGS) entry which is preliminary data.</text>
</comment>
<dbReference type="EMBL" id="BOOP01000009">
    <property type="protein sequence ID" value="GII37746.1"/>
    <property type="molecule type" value="Genomic_DNA"/>
</dbReference>
<evidence type="ECO:0000313" key="1">
    <source>
        <dbReference type="EMBL" id="GII37746.1"/>
    </source>
</evidence>
<proteinExistence type="predicted"/>
<name>A0A8J3XEZ6_9ACTN</name>
<reference evidence="1 2" key="1">
    <citation type="submission" date="2021-01" db="EMBL/GenBank/DDBJ databases">
        <title>Whole genome shotgun sequence of Planotetraspora phitsanulokensis NBRC 104273.</title>
        <authorList>
            <person name="Komaki H."/>
            <person name="Tamura T."/>
        </authorList>
    </citation>
    <scope>NUCLEOTIDE SEQUENCE [LARGE SCALE GENOMIC DNA]</scope>
    <source>
        <strain evidence="1 2">NBRC 104273</strain>
    </source>
</reference>